<keyword evidence="1" id="KW-0472">Membrane</keyword>
<dbReference type="Proteomes" id="UP000020681">
    <property type="component" value="Unassembled WGS sequence"/>
</dbReference>
<keyword evidence="1" id="KW-1133">Transmembrane helix</keyword>
<sequence length="105" mass="11115">MLLLIAAITWLVASLVLVAERRAINQFGGGDATVTDADLHATDPDQVTTLHRLAVAAVVLLGLAAALMTFPPSPRSARPVGLRACCRWWPVLRADSLGAVFAVSR</sequence>
<name>A0ABN0R9X9_MYCUL</name>
<feature type="transmembrane region" description="Helical" evidence="1">
    <location>
        <begin position="50"/>
        <end position="70"/>
    </location>
</feature>
<keyword evidence="3" id="KW-1185">Reference proteome</keyword>
<organism evidence="2 3">
    <name type="scientific">Mycobacterium ulcerans str. Harvey</name>
    <dbReference type="NCBI Taxonomy" id="1299332"/>
    <lineage>
        <taxon>Bacteria</taxon>
        <taxon>Bacillati</taxon>
        <taxon>Actinomycetota</taxon>
        <taxon>Actinomycetes</taxon>
        <taxon>Mycobacteriales</taxon>
        <taxon>Mycobacteriaceae</taxon>
        <taxon>Mycobacterium</taxon>
        <taxon>Mycobacterium ulcerans group</taxon>
    </lineage>
</organism>
<dbReference type="EMBL" id="JAOL01000031">
    <property type="protein sequence ID" value="EUA93924.1"/>
    <property type="molecule type" value="Genomic_DNA"/>
</dbReference>
<protein>
    <submittedName>
        <fullName evidence="2">MscS Mechanosensitive ion channel domain protein</fullName>
    </submittedName>
</protein>
<evidence type="ECO:0000256" key="1">
    <source>
        <dbReference type="SAM" id="Phobius"/>
    </source>
</evidence>
<proteinExistence type="predicted"/>
<comment type="caution">
    <text evidence="2">The sequence shown here is derived from an EMBL/GenBank/DDBJ whole genome shotgun (WGS) entry which is preliminary data.</text>
</comment>
<keyword evidence="1" id="KW-0812">Transmembrane</keyword>
<evidence type="ECO:0000313" key="2">
    <source>
        <dbReference type="EMBL" id="EUA93924.1"/>
    </source>
</evidence>
<evidence type="ECO:0000313" key="3">
    <source>
        <dbReference type="Proteomes" id="UP000020681"/>
    </source>
</evidence>
<gene>
    <name evidence="2" type="ORF">I551_8796</name>
</gene>
<accession>A0ABN0R9X9</accession>
<reference evidence="2 3" key="1">
    <citation type="submission" date="2014-01" db="EMBL/GenBank/DDBJ databases">
        <authorList>
            <person name="Dobos K."/>
            <person name="Lenaerts A."/>
            <person name="Ordway D."/>
            <person name="DeGroote M.A."/>
            <person name="Parker T."/>
            <person name="Sizemore C."/>
            <person name="Tallon L.J."/>
            <person name="Sadzewicz L.K."/>
            <person name="Sengamalay N."/>
            <person name="Fraser C.M."/>
            <person name="Hine E."/>
            <person name="Shefchek K.A."/>
            <person name="Das S.P."/>
            <person name="Tettelin H."/>
        </authorList>
    </citation>
    <scope>NUCLEOTIDE SEQUENCE [LARGE SCALE GENOMIC DNA]</scope>
    <source>
        <strain evidence="2 3">Harvey</strain>
    </source>
</reference>